<evidence type="ECO:0000313" key="3">
    <source>
        <dbReference type="Proteomes" id="UP000269945"/>
    </source>
</evidence>
<evidence type="ECO:0000313" key="2">
    <source>
        <dbReference type="EMBL" id="VCX42178.1"/>
    </source>
</evidence>
<keyword evidence="3" id="KW-1185">Reference proteome</keyword>
<comment type="caution">
    <text evidence="2">The sequence shown here is derived from an EMBL/GenBank/DDBJ whole genome shotgun (WGS) entry which is preliminary data.</text>
</comment>
<dbReference type="Proteomes" id="UP000269945">
    <property type="component" value="Unassembled WGS sequence"/>
</dbReference>
<reference evidence="2 3" key="1">
    <citation type="submission" date="2018-10" db="EMBL/GenBank/DDBJ databases">
        <authorList>
            <person name="Ekblom R."/>
            <person name="Jareborg N."/>
        </authorList>
    </citation>
    <scope>NUCLEOTIDE SEQUENCE [LARGE SCALE GENOMIC DNA]</scope>
    <source>
        <tissue evidence="2">Muscle</tissue>
    </source>
</reference>
<sequence>MQLVTGHQRSEKAAGTLGAMSYPCQDGR</sequence>
<proteinExistence type="predicted"/>
<evidence type="ECO:0000256" key="1">
    <source>
        <dbReference type="SAM" id="MobiDB-lite"/>
    </source>
</evidence>
<feature type="region of interest" description="Disordered" evidence="1">
    <location>
        <begin position="1"/>
        <end position="28"/>
    </location>
</feature>
<dbReference type="AlphaFoldDB" id="A0A9X9QAG9"/>
<protein>
    <submittedName>
        <fullName evidence="2">Uncharacterized protein</fullName>
    </submittedName>
</protein>
<accession>A0A9X9QAG9</accession>
<name>A0A9X9QAG9_GULGU</name>
<organism evidence="2 3">
    <name type="scientific">Gulo gulo</name>
    <name type="common">Wolverine</name>
    <name type="synonym">Gluton</name>
    <dbReference type="NCBI Taxonomy" id="48420"/>
    <lineage>
        <taxon>Eukaryota</taxon>
        <taxon>Metazoa</taxon>
        <taxon>Chordata</taxon>
        <taxon>Craniata</taxon>
        <taxon>Vertebrata</taxon>
        <taxon>Euteleostomi</taxon>
        <taxon>Mammalia</taxon>
        <taxon>Eutheria</taxon>
        <taxon>Laurasiatheria</taxon>
        <taxon>Carnivora</taxon>
        <taxon>Caniformia</taxon>
        <taxon>Musteloidea</taxon>
        <taxon>Mustelidae</taxon>
        <taxon>Guloninae</taxon>
        <taxon>Gulo</taxon>
    </lineage>
</organism>
<gene>
    <name evidence="2" type="ORF">BN2614_LOCUS2</name>
</gene>
<dbReference type="EMBL" id="CYRY02046461">
    <property type="protein sequence ID" value="VCX42178.1"/>
    <property type="molecule type" value="Genomic_DNA"/>
</dbReference>